<evidence type="ECO:0000259" key="3">
    <source>
        <dbReference type="PROSITE" id="PS51186"/>
    </source>
</evidence>
<dbReference type="InterPro" id="IPR016181">
    <property type="entry name" value="Acyl_CoA_acyltransferase"/>
</dbReference>
<keyword evidence="5" id="KW-1185">Reference proteome</keyword>
<gene>
    <name evidence="4" type="ORF">SFRA_001830</name>
</gene>
<feature type="domain" description="N-acetyltransferase" evidence="3">
    <location>
        <begin position="21"/>
        <end position="166"/>
    </location>
</feature>
<accession>A0A3M8FDN8</accession>
<proteinExistence type="predicted"/>
<dbReference type="CDD" id="cd04301">
    <property type="entry name" value="NAT_SF"/>
    <property type="match status" value="1"/>
</dbReference>
<dbReference type="OrthoDB" id="3174517at2"/>
<evidence type="ECO:0000313" key="4">
    <source>
        <dbReference type="EMBL" id="RKM98990.1"/>
    </source>
</evidence>
<dbReference type="Pfam" id="PF00583">
    <property type="entry name" value="Acetyltransf_1"/>
    <property type="match status" value="1"/>
</dbReference>
<dbReference type="InterPro" id="IPR000182">
    <property type="entry name" value="GNAT_dom"/>
</dbReference>
<evidence type="ECO:0000256" key="1">
    <source>
        <dbReference type="ARBA" id="ARBA00022679"/>
    </source>
</evidence>
<evidence type="ECO:0000313" key="5">
    <source>
        <dbReference type="Proteomes" id="UP000028058"/>
    </source>
</evidence>
<dbReference type="Proteomes" id="UP000028058">
    <property type="component" value="Unassembled WGS sequence"/>
</dbReference>
<dbReference type="EMBL" id="JNAD02000001">
    <property type="protein sequence ID" value="RKM98990.1"/>
    <property type="molecule type" value="Genomic_DNA"/>
</dbReference>
<organism evidence="4 5">
    <name type="scientific">Streptomyces xinghaiensis</name>
    <dbReference type="NCBI Taxonomy" id="1038928"/>
    <lineage>
        <taxon>Bacteria</taxon>
        <taxon>Bacillati</taxon>
        <taxon>Actinomycetota</taxon>
        <taxon>Actinomycetes</taxon>
        <taxon>Kitasatosporales</taxon>
        <taxon>Streptomycetaceae</taxon>
        <taxon>Streptomyces</taxon>
    </lineage>
</organism>
<comment type="caution">
    <text evidence="4">The sequence shown here is derived from an EMBL/GenBank/DDBJ whole genome shotgun (WGS) entry which is preliminary data.</text>
</comment>
<dbReference type="InterPro" id="IPR050832">
    <property type="entry name" value="Bact_Acetyltransf"/>
</dbReference>
<name>A0A3M8FDN8_9ACTN</name>
<keyword evidence="1" id="KW-0808">Transferase</keyword>
<evidence type="ECO:0000256" key="2">
    <source>
        <dbReference type="ARBA" id="ARBA00023315"/>
    </source>
</evidence>
<dbReference type="GO" id="GO:0016747">
    <property type="term" value="F:acyltransferase activity, transferring groups other than amino-acyl groups"/>
    <property type="evidence" value="ECO:0007669"/>
    <property type="project" value="InterPro"/>
</dbReference>
<sequence>MTRTRPTAPWTVSPEPVGSPVAGRLLRAYYAEVAGRYYGRAVTDAEIDEGLVEHHSDDLTAPAGVFLVARLGGEPAGCGGLRLLRPGTAELKRLYVRPEARGSGGGGALLGAVEAAARGLGAERIVLDTRHDLVEARALYARHGYAEIPAYNDDPYAEHWFAKHLG</sequence>
<keyword evidence="2" id="KW-0012">Acyltransferase</keyword>
<dbReference type="AlphaFoldDB" id="A0A3M8FDN8"/>
<dbReference type="PANTHER" id="PTHR43877">
    <property type="entry name" value="AMINOALKYLPHOSPHONATE N-ACETYLTRANSFERASE-RELATED-RELATED"/>
    <property type="match status" value="1"/>
</dbReference>
<dbReference type="PANTHER" id="PTHR43877:SF2">
    <property type="entry name" value="AMINOALKYLPHOSPHONATE N-ACETYLTRANSFERASE-RELATED"/>
    <property type="match status" value="1"/>
</dbReference>
<dbReference type="RefSeq" id="WP_043473479.1">
    <property type="nucleotide sequence ID" value="NZ_CP134822.1"/>
</dbReference>
<dbReference type="Gene3D" id="3.40.630.30">
    <property type="match status" value="1"/>
</dbReference>
<reference evidence="4 5" key="1">
    <citation type="journal article" date="2014" name="Genome Announc.">
        <title>Draft Genome Sequence of Streptomyces fradiae ATCC 19609, a Strain Highly Sensitive to Antibiotics.</title>
        <authorList>
            <person name="Bekker O.B."/>
            <person name="Klimina K.M."/>
            <person name="Vatlin A.A."/>
            <person name="Zakharevich N.V."/>
            <person name="Kasianov A.S."/>
            <person name="Danilenko V.N."/>
        </authorList>
    </citation>
    <scope>NUCLEOTIDE SEQUENCE [LARGE SCALE GENOMIC DNA]</scope>
    <source>
        <strain evidence="4 5">ATCC 19609</strain>
    </source>
</reference>
<dbReference type="SUPFAM" id="SSF55729">
    <property type="entry name" value="Acyl-CoA N-acyltransferases (Nat)"/>
    <property type="match status" value="1"/>
</dbReference>
<dbReference type="PROSITE" id="PS51186">
    <property type="entry name" value="GNAT"/>
    <property type="match status" value="1"/>
</dbReference>
<protein>
    <submittedName>
        <fullName evidence="4">GNAT family N-acetyltransferase</fullName>
    </submittedName>
</protein>